<keyword evidence="3" id="KW-0574">Periplasm</keyword>
<evidence type="ECO:0000313" key="7">
    <source>
        <dbReference type="EMBL" id="RGE57900.1"/>
    </source>
</evidence>
<evidence type="ECO:0000256" key="1">
    <source>
        <dbReference type="ARBA" id="ARBA00004418"/>
    </source>
</evidence>
<keyword evidence="2" id="KW-0732">Signal</keyword>
<keyword evidence="4" id="KW-0456">Lyase</keyword>
<dbReference type="Proteomes" id="UP000260812">
    <property type="component" value="Unassembled WGS sequence"/>
</dbReference>
<dbReference type="SUPFAM" id="SSF48230">
    <property type="entry name" value="Chondroitin AC/alginate lyase"/>
    <property type="match status" value="1"/>
</dbReference>
<dbReference type="PANTHER" id="PTHR39210:SF1">
    <property type="entry name" value="HEPARIN-SULFATE LYASE"/>
    <property type="match status" value="1"/>
</dbReference>
<proteinExistence type="predicted"/>
<name>A0A3E3I0U9_9FIRM</name>
<dbReference type="InterPro" id="IPR008397">
    <property type="entry name" value="Alginate_lyase_dom"/>
</dbReference>
<evidence type="ECO:0000256" key="3">
    <source>
        <dbReference type="ARBA" id="ARBA00022764"/>
    </source>
</evidence>
<evidence type="ECO:0000313" key="8">
    <source>
        <dbReference type="Proteomes" id="UP000260812"/>
    </source>
</evidence>
<dbReference type="EMBL" id="QVLV01000013">
    <property type="protein sequence ID" value="RGE57900.1"/>
    <property type="molecule type" value="Genomic_DNA"/>
</dbReference>
<feature type="domain" description="Heparinase II/III-like C-terminal" evidence="6">
    <location>
        <begin position="381"/>
        <end position="542"/>
    </location>
</feature>
<organism evidence="7 8">
    <name type="scientific">Eisenbergiella massiliensis</name>
    <dbReference type="NCBI Taxonomy" id="1720294"/>
    <lineage>
        <taxon>Bacteria</taxon>
        <taxon>Bacillati</taxon>
        <taxon>Bacillota</taxon>
        <taxon>Clostridia</taxon>
        <taxon>Lachnospirales</taxon>
        <taxon>Lachnospiraceae</taxon>
        <taxon>Eisenbergiella</taxon>
    </lineage>
</organism>
<feature type="domain" description="Alginate lyase" evidence="5">
    <location>
        <begin position="106"/>
        <end position="284"/>
    </location>
</feature>
<keyword evidence="8" id="KW-1185">Reference proteome</keyword>
<dbReference type="PANTHER" id="PTHR39210">
    <property type="entry name" value="HEPARIN-SULFATE LYASE"/>
    <property type="match status" value="1"/>
</dbReference>
<dbReference type="GO" id="GO:0016829">
    <property type="term" value="F:lyase activity"/>
    <property type="evidence" value="ECO:0007669"/>
    <property type="project" value="UniProtKB-KW"/>
</dbReference>
<dbReference type="Pfam" id="PF07940">
    <property type="entry name" value="Hepar_II_III_C"/>
    <property type="match status" value="1"/>
</dbReference>
<dbReference type="GO" id="GO:0042597">
    <property type="term" value="C:periplasmic space"/>
    <property type="evidence" value="ECO:0007669"/>
    <property type="project" value="UniProtKB-SubCell"/>
</dbReference>
<protein>
    <submittedName>
        <fullName evidence="7">Uncharacterized protein</fullName>
    </submittedName>
</protein>
<dbReference type="Gene3D" id="1.50.10.100">
    <property type="entry name" value="Chondroitin AC/alginate lyase"/>
    <property type="match status" value="1"/>
</dbReference>
<evidence type="ECO:0000259" key="5">
    <source>
        <dbReference type="Pfam" id="PF05426"/>
    </source>
</evidence>
<dbReference type="Pfam" id="PF05426">
    <property type="entry name" value="Alginate_lyase"/>
    <property type="match status" value="1"/>
</dbReference>
<evidence type="ECO:0000256" key="4">
    <source>
        <dbReference type="ARBA" id="ARBA00023239"/>
    </source>
</evidence>
<comment type="subcellular location">
    <subcellularLocation>
        <location evidence="1">Periplasm</location>
    </subcellularLocation>
</comment>
<sequence>MEEHIMIQFSKKEIEQYRKRIQNNPALVRHLQEEVKAVFTSRIQVPEKGIGNWILYYYCPDCSVALEFNRNNEKEHRCPRCGKIYHGEPFHGAWWSHIHNQNAIQSVNMGILFFLTNEKEYFEKVKQILLTYAKYYVGYEIHGNIPCNGPGKAEAQTLDEAILIQHFVTAYDMIQDQLSAEEKKTICEGLFLPAAEFLLKYTEKQIHNHAVVIGAALGMLGIILDRKDCIKIAVYDKYGLKDQLDRGVLEDGMWYECAFSYHMYALKSFFTYEKFARRTQHGLLGHPNYPKMISCILRYIQEDGTLPVINDAQLSQGGMEEYQILEFAASNFPVDGIHDILKKSYQGTPRSLNTEAFLYGPETLDTKQEKLKESYIAQNGGGLTMLRENGNTCLCFRHGPYAGEHEHFDKLAITLRAFGTDIAPDLGTCGYGAPMHYQYYKNTATHNTAVIDESNQPPVNARLVRYELKEQGIYLEAEADFSKDTRPRPDSNAPRLWKEEIYDGVYMNRRLFWNPKWLAEVFVVQADRPHQIDWVMHFNGQACKTPETAAVSPFSQNPPFCFLEKMRPLAASQELINTYQTQDIYTTIYTSQQNHHLYQGLGPGNPSDEKITYLIERTSGKQAIFCHLIEIRKDAPTIENVKFDLTGKDATIRIKEKQKTILLQMKDQLPIQITELN</sequence>
<gene>
    <name evidence="7" type="ORF">DXC51_17995</name>
</gene>
<dbReference type="InterPro" id="IPR012480">
    <property type="entry name" value="Hepar_II_III_C"/>
</dbReference>
<comment type="caution">
    <text evidence="7">The sequence shown here is derived from an EMBL/GenBank/DDBJ whole genome shotgun (WGS) entry which is preliminary data.</text>
</comment>
<dbReference type="Gene3D" id="2.70.98.70">
    <property type="match status" value="1"/>
</dbReference>
<accession>A0A3E3I0U9</accession>
<evidence type="ECO:0000259" key="6">
    <source>
        <dbReference type="Pfam" id="PF07940"/>
    </source>
</evidence>
<reference evidence="7" key="1">
    <citation type="submission" date="2018-08" db="EMBL/GenBank/DDBJ databases">
        <title>A genome reference for cultivated species of the human gut microbiota.</title>
        <authorList>
            <person name="Zou Y."/>
            <person name="Xue W."/>
            <person name="Luo G."/>
        </authorList>
    </citation>
    <scope>NUCLEOTIDE SEQUENCE [LARGE SCALE GENOMIC DNA]</scope>
    <source>
        <strain evidence="7">TF05-5AC</strain>
    </source>
</reference>
<evidence type="ECO:0000256" key="2">
    <source>
        <dbReference type="ARBA" id="ARBA00022729"/>
    </source>
</evidence>
<dbReference type="AlphaFoldDB" id="A0A3E3I0U9"/>
<dbReference type="InterPro" id="IPR008929">
    <property type="entry name" value="Chondroitin_lyas"/>
</dbReference>